<protein>
    <submittedName>
        <fullName evidence="2">Helix-turn-helix transcriptional regulator</fullName>
    </submittedName>
</protein>
<dbReference type="InterPro" id="IPR011990">
    <property type="entry name" value="TPR-like_helical_dom_sf"/>
</dbReference>
<dbReference type="Pfam" id="PF01381">
    <property type="entry name" value="HTH_3"/>
    <property type="match status" value="1"/>
</dbReference>
<dbReference type="InterPro" id="IPR010982">
    <property type="entry name" value="Lambda_DNA-bd_dom_sf"/>
</dbReference>
<name>A0ABT6NAS4_9FIRM</name>
<feature type="domain" description="HTH cro/C1-type" evidence="1">
    <location>
        <begin position="14"/>
        <end position="68"/>
    </location>
</feature>
<dbReference type="PROSITE" id="PS50943">
    <property type="entry name" value="HTH_CROC1"/>
    <property type="match status" value="1"/>
</dbReference>
<dbReference type="Gene3D" id="1.10.260.40">
    <property type="entry name" value="lambda repressor-like DNA-binding domains"/>
    <property type="match status" value="1"/>
</dbReference>
<dbReference type="SUPFAM" id="SSF48452">
    <property type="entry name" value="TPR-like"/>
    <property type="match status" value="1"/>
</dbReference>
<gene>
    <name evidence="2" type="ORF">QE109_05095</name>
</gene>
<dbReference type="EMBL" id="JARYZI010000002">
    <property type="protein sequence ID" value="MDH8677511.1"/>
    <property type="molecule type" value="Genomic_DNA"/>
</dbReference>
<dbReference type="CDD" id="cd00093">
    <property type="entry name" value="HTH_XRE"/>
    <property type="match status" value="1"/>
</dbReference>
<dbReference type="Gene3D" id="1.25.40.10">
    <property type="entry name" value="Tetratricopeptide repeat domain"/>
    <property type="match status" value="1"/>
</dbReference>
<evidence type="ECO:0000259" key="1">
    <source>
        <dbReference type="PROSITE" id="PS50943"/>
    </source>
</evidence>
<dbReference type="InterPro" id="IPR001387">
    <property type="entry name" value="Cro/C1-type_HTH"/>
</dbReference>
<accession>A0ABT6NAS4</accession>
<sequence>MLSSYDLTSFSKRLKTIRKSLGYSQNDVADETGVNSDTLRRLENGMSVPRFDTLEVLSRFYKENLILLLDSYKISTELSYFYDLVDYHMVNEDIESLRNSIKTFHLYIKQDNLRMVDAREVEQLDYFFQGLELSYNANDHSSTELFEKALKLTITHFKLDNWSHFKYNFLEIRILLSLAAVQGNLRNCELSTSILNYILNYLDPSPHSKFYEKVLIVKCYGILAYNYHRLDNHKQAIKYSDLGIQFCIDHSILSNLHFVLFRKGVALYNLNDKSYEIYIEQAINLLKIQEKHALSNTVQKYLDTFRENKRS</sequence>
<comment type="caution">
    <text evidence="2">The sequence shown here is derived from an EMBL/GenBank/DDBJ whole genome shotgun (WGS) entry which is preliminary data.</text>
</comment>
<evidence type="ECO:0000313" key="2">
    <source>
        <dbReference type="EMBL" id="MDH8677511.1"/>
    </source>
</evidence>
<reference evidence="2 3" key="1">
    <citation type="submission" date="2023-04" db="EMBL/GenBank/DDBJ databases">
        <title>Fusibacter bizertensis strain WBS, isolated from littoral bottom sediments of the Arctic seas - biochemical and genomic analysis.</title>
        <authorList>
            <person name="Brioukhanov A.L."/>
        </authorList>
    </citation>
    <scope>NUCLEOTIDE SEQUENCE [LARGE SCALE GENOMIC DNA]</scope>
    <source>
        <strain evidence="2 3">WBS</strain>
    </source>
</reference>
<evidence type="ECO:0000313" key="3">
    <source>
        <dbReference type="Proteomes" id="UP001158045"/>
    </source>
</evidence>
<keyword evidence="3" id="KW-1185">Reference proteome</keyword>
<dbReference type="Proteomes" id="UP001158045">
    <property type="component" value="Unassembled WGS sequence"/>
</dbReference>
<dbReference type="RefSeq" id="WP_281093326.1">
    <property type="nucleotide sequence ID" value="NZ_JARYZI010000002.1"/>
</dbReference>
<dbReference type="SUPFAM" id="SSF47413">
    <property type="entry name" value="lambda repressor-like DNA-binding domains"/>
    <property type="match status" value="1"/>
</dbReference>
<dbReference type="SMART" id="SM00530">
    <property type="entry name" value="HTH_XRE"/>
    <property type="match status" value="1"/>
</dbReference>
<proteinExistence type="predicted"/>
<organism evidence="2 3">
    <name type="scientific">Fusibacter bizertensis</name>
    <dbReference type="NCBI Taxonomy" id="1488331"/>
    <lineage>
        <taxon>Bacteria</taxon>
        <taxon>Bacillati</taxon>
        <taxon>Bacillota</taxon>
        <taxon>Clostridia</taxon>
        <taxon>Eubacteriales</taxon>
        <taxon>Eubacteriales Family XII. Incertae Sedis</taxon>
        <taxon>Fusibacter</taxon>
    </lineage>
</organism>